<reference evidence="3" key="1">
    <citation type="journal article" date="2019" name="Int. J. Syst. Evol. Microbiol.">
        <title>The Global Catalogue of Microorganisms (GCM) 10K type strain sequencing project: providing services to taxonomists for standard genome sequencing and annotation.</title>
        <authorList>
            <consortium name="The Broad Institute Genomics Platform"/>
            <consortium name="The Broad Institute Genome Sequencing Center for Infectious Disease"/>
            <person name="Wu L."/>
            <person name="Ma J."/>
        </authorList>
    </citation>
    <scope>NUCLEOTIDE SEQUENCE [LARGE SCALE GENOMIC DNA]</scope>
    <source>
        <strain evidence="3">JCM 15313</strain>
    </source>
</reference>
<organism evidence="2 3">
    <name type="scientific">Nocardiopsis rhodophaea</name>
    <dbReference type="NCBI Taxonomy" id="280238"/>
    <lineage>
        <taxon>Bacteria</taxon>
        <taxon>Bacillati</taxon>
        <taxon>Actinomycetota</taxon>
        <taxon>Actinomycetes</taxon>
        <taxon>Streptosporangiales</taxon>
        <taxon>Nocardiopsidaceae</taxon>
        <taxon>Nocardiopsis</taxon>
    </lineage>
</organism>
<evidence type="ECO:0000313" key="2">
    <source>
        <dbReference type="EMBL" id="GAA1997977.1"/>
    </source>
</evidence>
<feature type="compositionally biased region" description="Low complexity" evidence="1">
    <location>
        <begin position="19"/>
        <end position="39"/>
    </location>
</feature>
<keyword evidence="3" id="KW-1185">Reference proteome</keyword>
<sequence>MDLVAGEGDNVWHSHGDTLGHAPVPAAPPHSLSPLPSLLPPLFLSGPSARYQADGRTPA</sequence>
<gene>
    <name evidence="2" type="ORF">GCM10009799_26220</name>
</gene>
<feature type="region of interest" description="Disordered" evidence="1">
    <location>
        <begin position="1"/>
        <end position="39"/>
    </location>
</feature>
<dbReference type="EMBL" id="BAAAPC010000010">
    <property type="protein sequence ID" value="GAA1997977.1"/>
    <property type="molecule type" value="Genomic_DNA"/>
</dbReference>
<comment type="caution">
    <text evidence="2">The sequence shown here is derived from an EMBL/GenBank/DDBJ whole genome shotgun (WGS) entry which is preliminary data.</text>
</comment>
<evidence type="ECO:0000256" key="1">
    <source>
        <dbReference type="SAM" id="MobiDB-lite"/>
    </source>
</evidence>
<dbReference type="Proteomes" id="UP001501585">
    <property type="component" value="Unassembled WGS sequence"/>
</dbReference>
<evidence type="ECO:0000313" key="3">
    <source>
        <dbReference type="Proteomes" id="UP001501585"/>
    </source>
</evidence>
<accession>A0ABP5EKF2</accession>
<protein>
    <submittedName>
        <fullName evidence="2">Uncharacterized protein</fullName>
    </submittedName>
</protein>
<name>A0ABP5EKF2_9ACTN</name>
<proteinExistence type="predicted"/>